<feature type="compositionally biased region" description="Polar residues" evidence="1">
    <location>
        <begin position="49"/>
        <end position="60"/>
    </location>
</feature>
<sequence length="71" mass="7876">MATRSRHAVLSSANDDDDDDDDDDEAKGTELKPEMASCGYGSDTGRPTRPTTQAGNSAFNTRRDFWYKTKE</sequence>
<protein>
    <submittedName>
        <fullName evidence="2">Uncharacterized protein</fullName>
    </submittedName>
</protein>
<keyword evidence="3" id="KW-1185">Reference proteome</keyword>
<comment type="caution">
    <text evidence="2">The sequence shown here is derived from an EMBL/GenBank/DDBJ whole genome shotgun (WGS) entry which is preliminary data.</text>
</comment>
<name>A0A834UH01_VESPE</name>
<dbReference type="Proteomes" id="UP000600918">
    <property type="component" value="Unassembled WGS sequence"/>
</dbReference>
<dbReference type="EMBL" id="JACSDY010000001">
    <property type="protein sequence ID" value="KAF7438632.1"/>
    <property type="molecule type" value="Genomic_DNA"/>
</dbReference>
<evidence type="ECO:0000313" key="2">
    <source>
        <dbReference type="EMBL" id="KAF7438632.1"/>
    </source>
</evidence>
<organism evidence="2 3">
    <name type="scientific">Vespula pensylvanica</name>
    <name type="common">Western yellow jacket</name>
    <name type="synonym">Wasp</name>
    <dbReference type="NCBI Taxonomy" id="30213"/>
    <lineage>
        <taxon>Eukaryota</taxon>
        <taxon>Metazoa</taxon>
        <taxon>Ecdysozoa</taxon>
        <taxon>Arthropoda</taxon>
        <taxon>Hexapoda</taxon>
        <taxon>Insecta</taxon>
        <taxon>Pterygota</taxon>
        <taxon>Neoptera</taxon>
        <taxon>Endopterygota</taxon>
        <taxon>Hymenoptera</taxon>
        <taxon>Apocrita</taxon>
        <taxon>Aculeata</taxon>
        <taxon>Vespoidea</taxon>
        <taxon>Vespidae</taxon>
        <taxon>Vespinae</taxon>
        <taxon>Vespula</taxon>
    </lineage>
</organism>
<feature type="compositionally biased region" description="Acidic residues" evidence="1">
    <location>
        <begin position="14"/>
        <end position="25"/>
    </location>
</feature>
<feature type="region of interest" description="Disordered" evidence="1">
    <location>
        <begin position="1"/>
        <end position="71"/>
    </location>
</feature>
<dbReference type="AlphaFoldDB" id="A0A834UH01"/>
<proteinExistence type="predicted"/>
<accession>A0A834UH01</accession>
<feature type="compositionally biased region" description="Basic and acidic residues" evidence="1">
    <location>
        <begin position="61"/>
        <end position="71"/>
    </location>
</feature>
<reference evidence="2" key="1">
    <citation type="journal article" date="2020" name="G3 (Bethesda)">
        <title>High-Quality Assemblies for Three Invasive Social Wasps from the &lt;i&gt;Vespula&lt;/i&gt; Genus.</title>
        <authorList>
            <person name="Harrop T.W.R."/>
            <person name="Guhlin J."/>
            <person name="McLaughlin G.M."/>
            <person name="Permina E."/>
            <person name="Stockwell P."/>
            <person name="Gilligan J."/>
            <person name="Le Lec M.F."/>
            <person name="Gruber M.A.M."/>
            <person name="Quinn O."/>
            <person name="Lovegrove M."/>
            <person name="Duncan E.J."/>
            <person name="Remnant E.J."/>
            <person name="Van Eeckhoven J."/>
            <person name="Graham B."/>
            <person name="Knapp R.A."/>
            <person name="Langford K.W."/>
            <person name="Kronenberg Z."/>
            <person name="Press M.O."/>
            <person name="Eacker S.M."/>
            <person name="Wilson-Rankin E.E."/>
            <person name="Purcell J."/>
            <person name="Lester P.J."/>
            <person name="Dearden P.K."/>
        </authorList>
    </citation>
    <scope>NUCLEOTIDE SEQUENCE</scope>
    <source>
        <strain evidence="2">Volc-1</strain>
    </source>
</reference>
<gene>
    <name evidence="2" type="ORF">H0235_001023</name>
</gene>
<evidence type="ECO:0000256" key="1">
    <source>
        <dbReference type="SAM" id="MobiDB-lite"/>
    </source>
</evidence>
<evidence type="ECO:0000313" key="3">
    <source>
        <dbReference type="Proteomes" id="UP000600918"/>
    </source>
</evidence>